<name>A0A066YHP5_9ACTN</name>
<dbReference type="InterPro" id="IPR050248">
    <property type="entry name" value="Polysacc_deacetylase_ArnD"/>
</dbReference>
<dbReference type="GO" id="GO:0016020">
    <property type="term" value="C:membrane"/>
    <property type="evidence" value="ECO:0007669"/>
    <property type="project" value="TreeGrafter"/>
</dbReference>
<dbReference type="PANTHER" id="PTHR10587">
    <property type="entry name" value="GLYCOSYL TRANSFERASE-RELATED"/>
    <property type="match status" value="1"/>
</dbReference>
<comment type="caution">
    <text evidence="6">The sequence shown here is derived from an EMBL/GenBank/DDBJ whole genome shotgun (WGS) entry which is preliminary data.</text>
</comment>
<evidence type="ECO:0000313" key="6">
    <source>
        <dbReference type="EMBL" id="KDN80652.1"/>
    </source>
</evidence>
<dbReference type="PANTHER" id="PTHR10587:SF133">
    <property type="entry name" value="CHITIN DEACETYLASE 1-RELATED"/>
    <property type="match status" value="1"/>
</dbReference>
<dbReference type="GO" id="GO:0046872">
    <property type="term" value="F:metal ion binding"/>
    <property type="evidence" value="ECO:0007669"/>
    <property type="project" value="UniProtKB-KW"/>
</dbReference>
<dbReference type="PROSITE" id="PS51677">
    <property type="entry name" value="NODB"/>
    <property type="match status" value="1"/>
</dbReference>
<evidence type="ECO:0000256" key="1">
    <source>
        <dbReference type="ARBA" id="ARBA00022723"/>
    </source>
</evidence>
<dbReference type="SUPFAM" id="SSF88713">
    <property type="entry name" value="Glycoside hydrolase/deacetylase"/>
    <property type="match status" value="1"/>
</dbReference>
<dbReference type="CDD" id="cd10917">
    <property type="entry name" value="CE4_NodB_like_6s_7s"/>
    <property type="match status" value="1"/>
</dbReference>
<evidence type="ECO:0000256" key="3">
    <source>
        <dbReference type="SAM" id="MobiDB-lite"/>
    </source>
</evidence>
<sequence length="469" mass="49006">MRYSGIAWTGSGFDLAVLDEDGRPAAPPARFAAARTDALTGHLLRLEREFAASGESLLTVIDSTNGILDGRLIGAGLAVGRADPWVLPPRSGFGSVPAEELALAAARDPAAVVRLSAETGTLAGRDPEPATDPGLLDRLHRAGRWLSSGDRERPVVALTFDDGPNPPHTGRILDLLDRYGVPATFFCVGLHALPHPAELERMAAAGHQIANHSWSHPYLPDLTRGELLAQLARTDEAIGATVGADGGPRMFRPPYGSRTPAVLRRLTGSGATVVLWDVEASDWTLPGAAAITRAVLERARPGSVVLLHDGGGDRSQTVEALPGVIEACSPAATDSPGSTPCPVPDAPSPDRPAAVGVFGWLAAGAGCRAASGRRPGCWLLPGPGVVVPADAEGAVGEQVPVDAGHWLLAVLPIVVLLVFLVPLRWRAPRRPRSPCSPPRWSPWPRSGRPGTRSPSPAERASGTRCSSCT</sequence>
<feature type="transmembrane region" description="Helical" evidence="4">
    <location>
        <begin position="403"/>
        <end position="423"/>
    </location>
</feature>
<dbReference type="GO" id="GO:0016810">
    <property type="term" value="F:hydrolase activity, acting on carbon-nitrogen (but not peptide) bonds"/>
    <property type="evidence" value="ECO:0007669"/>
    <property type="project" value="InterPro"/>
</dbReference>
<evidence type="ECO:0000256" key="2">
    <source>
        <dbReference type="ARBA" id="ARBA00022801"/>
    </source>
</evidence>
<dbReference type="Proteomes" id="UP000027178">
    <property type="component" value="Unassembled WGS sequence"/>
</dbReference>
<reference evidence="6 7" key="1">
    <citation type="submission" date="2014-05" db="EMBL/GenBank/DDBJ databases">
        <title>Draft Genome Sequence of Kitasatospora cheerisanensis KCTC 2395.</title>
        <authorList>
            <person name="Nam D.H."/>
        </authorList>
    </citation>
    <scope>NUCLEOTIDE SEQUENCE [LARGE SCALE GENOMIC DNA]</scope>
    <source>
        <strain evidence="6 7">KCTC 2395</strain>
    </source>
</reference>
<keyword evidence="4" id="KW-0472">Membrane</keyword>
<dbReference type="AlphaFoldDB" id="A0A066YHP5"/>
<protein>
    <submittedName>
        <fullName evidence="6">Putative hydrolase</fullName>
    </submittedName>
</protein>
<keyword evidence="4" id="KW-1133">Transmembrane helix</keyword>
<evidence type="ECO:0000313" key="7">
    <source>
        <dbReference type="Proteomes" id="UP000027178"/>
    </source>
</evidence>
<dbReference type="EMBL" id="JNBY01000165">
    <property type="protein sequence ID" value="KDN80652.1"/>
    <property type="molecule type" value="Genomic_DNA"/>
</dbReference>
<dbReference type="InterPro" id="IPR011330">
    <property type="entry name" value="Glyco_hydro/deAcase_b/a-brl"/>
</dbReference>
<proteinExistence type="predicted"/>
<keyword evidence="4" id="KW-0812">Transmembrane</keyword>
<accession>A0A066YHP5</accession>
<keyword evidence="2 6" id="KW-0378">Hydrolase</keyword>
<feature type="region of interest" description="Disordered" evidence="3">
    <location>
        <begin position="429"/>
        <end position="469"/>
    </location>
</feature>
<evidence type="ECO:0000256" key="4">
    <source>
        <dbReference type="SAM" id="Phobius"/>
    </source>
</evidence>
<dbReference type="RefSeq" id="WP_244305586.1">
    <property type="nucleotide sequence ID" value="NZ_KK853997.1"/>
</dbReference>
<gene>
    <name evidence="6" type="ORF">KCH_75700</name>
</gene>
<evidence type="ECO:0000259" key="5">
    <source>
        <dbReference type="PROSITE" id="PS51677"/>
    </source>
</evidence>
<keyword evidence="1" id="KW-0479">Metal-binding</keyword>
<dbReference type="PATRIC" id="fig|1348663.4.peg.7321"/>
<feature type="domain" description="NodB homology" evidence="5">
    <location>
        <begin position="154"/>
        <end position="341"/>
    </location>
</feature>
<keyword evidence="7" id="KW-1185">Reference proteome</keyword>
<dbReference type="HOGENOM" id="CLU_046398_0_0_11"/>
<dbReference type="Pfam" id="PF01522">
    <property type="entry name" value="Polysacc_deac_1"/>
    <property type="match status" value="1"/>
</dbReference>
<organism evidence="6 7">
    <name type="scientific">Kitasatospora cheerisanensis KCTC 2395</name>
    <dbReference type="NCBI Taxonomy" id="1348663"/>
    <lineage>
        <taxon>Bacteria</taxon>
        <taxon>Bacillati</taxon>
        <taxon>Actinomycetota</taxon>
        <taxon>Actinomycetes</taxon>
        <taxon>Kitasatosporales</taxon>
        <taxon>Streptomycetaceae</taxon>
        <taxon>Kitasatospora</taxon>
    </lineage>
</organism>
<dbReference type="Gene3D" id="3.20.20.370">
    <property type="entry name" value="Glycoside hydrolase/deacetylase"/>
    <property type="match status" value="1"/>
</dbReference>
<dbReference type="InterPro" id="IPR002509">
    <property type="entry name" value="NODB_dom"/>
</dbReference>
<dbReference type="GO" id="GO:0005975">
    <property type="term" value="P:carbohydrate metabolic process"/>
    <property type="evidence" value="ECO:0007669"/>
    <property type="project" value="InterPro"/>
</dbReference>
<dbReference type="eggNOG" id="COG0726">
    <property type="taxonomic scope" value="Bacteria"/>
</dbReference>